<dbReference type="EMBL" id="AP024601">
    <property type="protein sequence ID" value="BCU80694.1"/>
    <property type="molecule type" value="Genomic_DNA"/>
</dbReference>
<dbReference type="GO" id="GO:0033389">
    <property type="term" value="P:putrescine biosynthetic process from arginine, via agmatine"/>
    <property type="evidence" value="ECO:0007669"/>
    <property type="project" value="TreeGrafter"/>
</dbReference>
<evidence type="ECO:0000313" key="8">
    <source>
        <dbReference type="Proteomes" id="UP000677436"/>
    </source>
</evidence>
<feature type="binding site" evidence="5">
    <location>
        <position position="160"/>
    </location>
    <ligand>
        <name>Mn(2+)</name>
        <dbReference type="ChEBI" id="CHEBI:29035"/>
        <label>1</label>
    </ligand>
</feature>
<dbReference type="PIRSF" id="PIRSF036979">
    <property type="entry name" value="Arginase"/>
    <property type="match status" value="1"/>
</dbReference>
<gene>
    <name evidence="7" type="primary">hutG</name>
    <name evidence="7" type="ORF">JIR001_04770</name>
</gene>
<proteinExistence type="inferred from homology"/>
<dbReference type="KEGG" id="pabs:JIR001_04770"/>
<dbReference type="GO" id="GO:0046872">
    <property type="term" value="F:metal ion binding"/>
    <property type="evidence" value="ECO:0007669"/>
    <property type="project" value="UniProtKB-KW"/>
</dbReference>
<keyword evidence="3" id="KW-0369">Histidine metabolism</keyword>
<evidence type="ECO:0000256" key="5">
    <source>
        <dbReference type="PIRSR" id="PIRSR036979-1"/>
    </source>
</evidence>
<dbReference type="Pfam" id="PF00491">
    <property type="entry name" value="Arginase"/>
    <property type="match status" value="1"/>
</dbReference>
<reference evidence="7" key="1">
    <citation type="journal article" date="2013" name="Int. J. Syst. Evol. Microbiol.">
        <title>Polycladomyces abyssicola gen. nov., sp. nov., a thermophilic filamentous bacterium isolated from hemipelagic sediment.</title>
        <authorList>
            <person name="Tsubouchi T."/>
            <person name="Shimane Y."/>
            <person name="Mori K."/>
            <person name="Usui K."/>
            <person name="Hiraki T."/>
            <person name="Tame A."/>
            <person name="Uematsu K."/>
            <person name="Maruyama T."/>
            <person name="Hatada Y."/>
        </authorList>
    </citation>
    <scope>NUCLEOTIDE SEQUENCE</scope>
    <source>
        <strain evidence="7">JIR-001</strain>
    </source>
</reference>
<feature type="binding site" evidence="5">
    <location>
        <position position="158"/>
    </location>
    <ligand>
        <name>Mn(2+)</name>
        <dbReference type="ChEBI" id="CHEBI:29035"/>
        <label>1</label>
    </ligand>
</feature>
<feature type="binding site" evidence="5">
    <location>
        <position position="162"/>
    </location>
    <ligand>
        <name>Mn(2+)</name>
        <dbReference type="ChEBI" id="CHEBI:29035"/>
        <label>1</label>
    </ligand>
</feature>
<evidence type="ECO:0000313" key="7">
    <source>
        <dbReference type="EMBL" id="BCU80694.1"/>
    </source>
</evidence>
<dbReference type="GO" id="GO:0008783">
    <property type="term" value="F:agmatinase activity"/>
    <property type="evidence" value="ECO:0007669"/>
    <property type="project" value="TreeGrafter"/>
</dbReference>
<comment type="cofactor">
    <cofactor evidence="5">
        <name>Mn(2+)</name>
        <dbReference type="ChEBI" id="CHEBI:29035"/>
    </cofactor>
    <text evidence="5">Binds 2 manganese ions per subunit.</text>
</comment>
<evidence type="ECO:0000256" key="1">
    <source>
        <dbReference type="ARBA" id="ARBA00022723"/>
    </source>
</evidence>
<keyword evidence="2" id="KW-0378">Hydrolase</keyword>
<dbReference type="PANTHER" id="PTHR11358">
    <property type="entry name" value="ARGINASE/AGMATINASE"/>
    <property type="match status" value="1"/>
</dbReference>
<keyword evidence="1 5" id="KW-0479">Metal-binding</keyword>
<dbReference type="PROSITE" id="PS51409">
    <property type="entry name" value="ARGINASE_2"/>
    <property type="match status" value="1"/>
</dbReference>
<keyword evidence="4 5" id="KW-0464">Manganese</keyword>
<dbReference type="PRINTS" id="PR00116">
    <property type="entry name" value="ARGINASE"/>
</dbReference>
<dbReference type="Gene3D" id="3.40.800.10">
    <property type="entry name" value="Ureohydrolase domain"/>
    <property type="match status" value="1"/>
</dbReference>
<feature type="binding site" evidence="5">
    <location>
        <position position="252"/>
    </location>
    <ligand>
        <name>Mn(2+)</name>
        <dbReference type="ChEBI" id="CHEBI:29035"/>
        <label>1</label>
    </ligand>
</feature>
<dbReference type="RefSeq" id="WP_212774034.1">
    <property type="nucleotide sequence ID" value="NZ_AP024601.1"/>
</dbReference>
<evidence type="ECO:0000256" key="2">
    <source>
        <dbReference type="ARBA" id="ARBA00022801"/>
    </source>
</evidence>
<feature type="binding site" evidence="5">
    <location>
        <position position="250"/>
    </location>
    <ligand>
        <name>Mn(2+)</name>
        <dbReference type="ChEBI" id="CHEBI:29035"/>
        <label>1</label>
    </ligand>
</feature>
<evidence type="ECO:0000256" key="3">
    <source>
        <dbReference type="ARBA" id="ARBA00022808"/>
    </source>
</evidence>
<accession>A0A8D5UE73</accession>
<feature type="binding site" evidence="5">
    <location>
        <position position="133"/>
    </location>
    <ligand>
        <name>Mn(2+)</name>
        <dbReference type="ChEBI" id="CHEBI:29035"/>
        <label>1</label>
    </ligand>
</feature>
<dbReference type="CDD" id="cd09990">
    <property type="entry name" value="Agmatinase-like"/>
    <property type="match status" value="1"/>
</dbReference>
<dbReference type="GO" id="GO:0006547">
    <property type="term" value="P:L-histidine metabolic process"/>
    <property type="evidence" value="ECO:0007669"/>
    <property type="project" value="UniProtKB-KW"/>
</dbReference>
<evidence type="ECO:0000256" key="6">
    <source>
        <dbReference type="PROSITE-ProRule" id="PRU00742"/>
    </source>
</evidence>
<dbReference type="PANTHER" id="PTHR11358:SF35">
    <property type="entry name" value="FORMIMIDOYLGLUTAMASE"/>
    <property type="match status" value="1"/>
</dbReference>
<protein>
    <submittedName>
        <fullName evidence="7">Formimidoylglutamase</fullName>
    </submittedName>
</protein>
<dbReference type="SUPFAM" id="SSF52768">
    <property type="entry name" value="Arginase/deacetylase"/>
    <property type="match status" value="1"/>
</dbReference>
<organism evidence="7 8">
    <name type="scientific">Polycladomyces abyssicola</name>
    <dbReference type="NCBI Taxonomy" id="1125966"/>
    <lineage>
        <taxon>Bacteria</taxon>
        <taxon>Bacillati</taxon>
        <taxon>Bacillota</taxon>
        <taxon>Bacilli</taxon>
        <taxon>Bacillales</taxon>
        <taxon>Thermoactinomycetaceae</taxon>
        <taxon>Polycladomyces</taxon>
    </lineage>
</organism>
<sequence>MSFQYIEPSGLIDRRGGADRMDWKVSQWISPWDGKEEMEAGIVGVPLSRSSISPSAASEAPDAIRSSWRSFTPYDADHDVDLSPMRVRDVGNIRMHTTDIPRCHQNILRGMGELYERTAVYPRFLPLIVGGDHSITSPSVQAFARHHAGKAIGLIQFDTHFDVRNLEDGGPSNGTPIRGLLESGVVQGGHVFQIGIHSFANVLAYRDYVKEQGITFYTMHQVRKEGLSRILSDVLHTLNRSVDLIYVTVDLDVLDLASLPGSPGPSPGGMVSWELFEAVYRLGKEEKVRALDLVCLDPFRDVGMLSVKTAAHVLLSFLSGYKVRLDGGK</sequence>
<dbReference type="InterPro" id="IPR023696">
    <property type="entry name" value="Ureohydrolase_dom_sf"/>
</dbReference>
<evidence type="ECO:0000256" key="4">
    <source>
        <dbReference type="ARBA" id="ARBA00023211"/>
    </source>
</evidence>
<reference evidence="7" key="2">
    <citation type="journal article" date="2021" name="Microbiol. Resour. Announc.">
        <title>Complete Genome Sequence of Polycladomyces abyssicola JIR-001T, Isolated from Hemipelagic Sediment in Deep Seawater.</title>
        <authorList>
            <person name="Tsubouchi T."/>
            <person name="Kaneko Y."/>
        </authorList>
    </citation>
    <scope>NUCLEOTIDE SEQUENCE</scope>
    <source>
        <strain evidence="7">JIR-001</strain>
    </source>
</reference>
<dbReference type="AlphaFoldDB" id="A0A8D5UE73"/>
<dbReference type="InterPro" id="IPR006035">
    <property type="entry name" value="Ureohydrolase"/>
</dbReference>
<keyword evidence="8" id="KW-1185">Reference proteome</keyword>
<comment type="similarity">
    <text evidence="6">Belongs to the arginase family.</text>
</comment>
<name>A0A8D5UE73_9BACL</name>
<dbReference type="Proteomes" id="UP000677436">
    <property type="component" value="Chromosome"/>
</dbReference>